<organism evidence="3 4">
    <name type="scientific">Aspergillus luchuensis (strain CBS 106.47)</name>
    <dbReference type="NCBI Taxonomy" id="1137211"/>
    <lineage>
        <taxon>Eukaryota</taxon>
        <taxon>Fungi</taxon>
        <taxon>Dikarya</taxon>
        <taxon>Ascomycota</taxon>
        <taxon>Pezizomycotina</taxon>
        <taxon>Eurotiomycetes</taxon>
        <taxon>Eurotiomycetidae</taxon>
        <taxon>Eurotiales</taxon>
        <taxon>Aspergillaceae</taxon>
        <taxon>Aspergillus</taxon>
        <taxon>Aspergillus subgen. Circumdati</taxon>
    </lineage>
</organism>
<dbReference type="VEuPathDB" id="FungiDB:ASPFODRAFT_209810"/>
<dbReference type="OrthoDB" id="97518at2759"/>
<feature type="region of interest" description="Disordered" evidence="2">
    <location>
        <begin position="37"/>
        <end position="59"/>
    </location>
</feature>
<feature type="compositionally biased region" description="Low complexity" evidence="2">
    <location>
        <begin position="41"/>
        <end position="58"/>
    </location>
</feature>
<dbReference type="Pfam" id="PF04525">
    <property type="entry name" value="LOR"/>
    <property type="match status" value="1"/>
</dbReference>
<dbReference type="InterPro" id="IPR038595">
    <property type="entry name" value="LOR_sf"/>
</dbReference>
<protein>
    <recommendedName>
        <fullName evidence="5">Tubby C-terminal domain-containing protein</fullName>
    </recommendedName>
</protein>
<dbReference type="AlphaFoldDB" id="A0A1M3TBI3"/>
<gene>
    <name evidence="3" type="ORF">ASPFODRAFT_209810</name>
</gene>
<proteinExistence type="inferred from homology"/>
<dbReference type="InterPro" id="IPR025659">
    <property type="entry name" value="Tubby-like_C"/>
</dbReference>
<reference evidence="4" key="1">
    <citation type="journal article" date="2017" name="Genome Biol.">
        <title>Comparative genomics reveals high biological diversity and specific adaptations in the industrially and medically important fungal genus Aspergillus.</title>
        <authorList>
            <person name="de Vries R.P."/>
            <person name="Riley R."/>
            <person name="Wiebenga A."/>
            <person name="Aguilar-Osorio G."/>
            <person name="Amillis S."/>
            <person name="Uchima C.A."/>
            <person name="Anderluh G."/>
            <person name="Asadollahi M."/>
            <person name="Askin M."/>
            <person name="Barry K."/>
            <person name="Battaglia E."/>
            <person name="Bayram O."/>
            <person name="Benocci T."/>
            <person name="Braus-Stromeyer S.A."/>
            <person name="Caldana C."/>
            <person name="Canovas D."/>
            <person name="Cerqueira G.C."/>
            <person name="Chen F."/>
            <person name="Chen W."/>
            <person name="Choi C."/>
            <person name="Clum A."/>
            <person name="Dos Santos R.A."/>
            <person name="Damasio A.R."/>
            <person name="Diallinas G."/>
            <person name="Emri T."/>
            <person name="Fekete E."/>
            <person name="Flipphi M."/>
            <person name="Freyberg S."/>
            <person name="Gallo A."/>
            <person name="Gournas C."/>
            <person name="Habgood R."/>
            <person name="Hainaut M."/>
            <person name="Harispe M.L."/>
            <person name="Henrissat B."/>
            <person name="Hilden K.S."/>
            <person name="Hope R."/>
            <person name="Hossain A."/>
            <person name="Karabika E."/>
            <person name="Karaffa L."/>
            <person name="Karanyi Z."/>
            <person name="Krasevec N."/>
            <person name="Kuo A."/>
            <person name="Kusch H."/>
            <person name="LaButti K."/>
            <person name="Lagendijk E.L."/>
            <person name="Lapidus A."/>
            <person name="Levasseur A."/>
            <person name="Lindquist E."/>
            <person name="Lipzen A."/>
            <person name="Logrieco A.F."/>
            <person name="MacCabe A."/>
            <person name="Maekelae M.R."/>
            <person name="Malavazi I."/>
            <person name="Melin P."/>
            <person name="Meyer V."/>
            <person name="Mielnichuk N."/>
            <person name="Miskei M."/>
            <person name="Molnar A.P."/>
            <person name="Mule G."/>
            <person name="Ngan C.Y."/>
            <person name="Orejas M."/>
            <person name="Orosz E."/>
            <person name="Ouedraogo J.P."/>
            <person name="Overkamp K.M."/>
            <person name="Park H.-S."/>
            <person name="Perrone G."/>
            <person name="Piumi F."/>
            <person name="Punt P.J."/>
            <person name="Ram A.F."/>
            <person name="Ramon A."/>
            <person name="Rauscher S."/>
            <person name="Record E."/>
            <person name="Riano-Pachon D.M."/>
            <person name="Robert V."/>
            <person name="Roehrig J."/>
            <person name="Ruller R."/>
            <person name="Salamov A."/>
            <person name="Salih N.S."/>
            <person name="Samson R.A."/>
            <person name="Sandor E."/>
            <person name="Sanguinetti M."/>
            <person name="Schuetze T."/>
            <person name="Sepcic K."/>
            <person name="Shelest E."/>
            <person name="Sherlock G."/>
            <person name="Sophianopoulou V."/>
            <person name="Squina F.M."/>
            <person name="Sun H."/>
            <person name="Susca A."/>
            <person name="Todd R.B."/>
            <person name="Tsang A."/>
            <person name="Unkles S.E."/>
            <person name="van de Wiele N."/>
            <person name="van Rossen-Uffink D."/>
            <person name="Oliveira J.V."/>
            <person name="Vesth T.C."/>
            <person name="Visser J."/>
            <person name="Yu J.-H."/>
            <person name="Zhou M."/>
            <person name="Andersen M.R."/>
            <person name="Archer D.B."/>
            <person name="Baker S.E."/>
            <person name="Benoit I."/>
            <person name="Brakhage A.A."/>
            <person name="Braus G.H."/>
            <person name="Fischer R."/>
            <person name="Frisvad J.C."/>
            <person name="Goldman G.H."/>
            <person name="Houbraken J."/>
            <person name="Oakley B."/>
            <person name="Pocsi I."/>
            <person name="Scazzocchio C."/>
            <person name="Seiboth B."/>
            <person name="vanKuyk P.A."/>
            <person name="Wortman J."/>
            <person name="Dyer P.S."/>
            <person name="Grigoriev I.V."/>
        </authorList>
    </citation>
    <scope>NUCLEOTIDE SEQUENCE [LARGE SCALE GENOMIC DNA]</scope>
    <source>
        <strain evidence="4">CBS 106.47</strain>
    </source>
</reference>
<dbReference type="Gene3D" id="2.40.160.200">
    <property type="entry name" value="LURP1-related"/>
    <property type="match status" value="1"/>
</dbReference>
<dbReference type="Proteomes" id="UP000184063">
    <property type="component" value="Unassembled WGS sequence"/>
</dbReference>
<dbReference type="InterPro" id="IPR007612">
    <property type="entry name" value="LOR"/>
</dbReference>
<name>A0A1M3TBI3_ASPLC</name>
<evidence type="ECO:0008006" key="5">
    <source>
        <dbReference type="Google" id="ProtNLM"/>
    </source>
</evidence>
<comment type="similarity">
    <text evidence="1">Belongs to the LOR family.</text>
</comment>
<evidence type="ECO:0000256" key="2">
    <source>
        <dbReference type="SAM" id="MobiDB-lite"/>
    </source>
</evidence>
<evidence type="ECO:0000313" key="3">
    <source>
        <dbReference type="EMBL" id="OJZ84111.1"/>
    </source>
</evidence>
<dbReference type="EMBL" id="KV878245">
    <property type="protein sequence ID" value="OJZ84111.1"/>
    <property type="molecule type" value="Genomic_DNA"/>
</dbReference>
<dbReference type="SUPFAM" id="SSF54518">
    <property type="entry name" value="Tubby C-terminal domain-like"/>
    <property type="match status" value="1"/>
</dbReference>
<accession>A0A1M3TBI3</accession>
<evidence type="ECO:0000256" key="1">
    <source>
        <dbReference type="ARBA" id="ARBA00005437"/>
    </source>
</evidence>
<sequence>MAVPALLLYTYDLTTPPPHHKQTETHPHHTTTTMFWFSSHQQQQQQQQQPPLLPTLPTSKSKIRRTLKAPGRPIAIRKDHITDTKTLLIVRPQGDAQSAVAYKIQDADGMTLYTATGRKFSNRPCREFRDASGLPLFELHRKTSFKNNWSVTLPGSNPTSPIAKGAVQRSSFSAAGWGNCNFTITFDNVAAADGKQPEERTLTLEVQRHGNVLALFDIVDGDRKIAEVKESIRHNEKLALMPASRLGYRPVLDVIVTPGVDMALIATIAVIASDTVFASNY</sequence>
<evidence type="ECO:0000313" key="4">
    <source>
        <dbReference type="Proteomes" id="UP000184063"/>
    </source>
</evidence>